<dbReference type="PANTHER" id="PTHR43377:SF2">
    <property type="entry name" value="BINDING ROSSMANN FOLD OXIDOREDUCTASE, PUTATIVE (AFU_ORTHOLOGUE AFUA_4G00560)-RELATED"/>
    <property type="match status" value="1"/>
</dbReference>
<accession>A0A9D2ISJ8</accession>
<dbReference type="InterPro" id="IPR055170">
    <property type="entry name" value="GFO_IDH_MocA-like_dom"/>
</dbReference>
<comment type="caution">
    <text evidence="2">The sequence shown here is derived from an EMBL/GenBank/DDBJ whole genome shotgun (WGS) entry which is preliminary data.</text>
</comment>
<dbReference type="InterPro" id="IPR051450">
    <property type="entry name" value="Gfo/Idh/MocA_Oxidoreductases"/>
</dbReference>
<dbReference type="SUPFAM" id="SSF55347">
    <property type="entry name" value="Glyceraldehyde-3-phosphate dehydrogenase-like, C-terminal domain"/>
    <property type="match status" value="1"/>
</dbReference>
<dbReference type="InterPro" id="IPR036291">
    <property type="entry name" value="NAD(P)-bd_dom_sf"/>
</dbReference>
<gene>
    <name evidence="2" type="ORF">IAA21_00380</name>
</gene>
<name>A0A9D2ISJ8_9FIRM</name>
<evidence type="ECO:0000313" key="3">
    <source>
        <dbReference type="Proteomes" id="UP000824041"/>
    </source>
</evidence>
<sequence length="177" mass="20453">MLKIAILGLGDRGMNYGTLALAGTDAQITAVCDKDPERVRLAAEKFHLTKEQTFLGSETFFLAAEKGLKVVVCHVLRYSLFYQKINQLIKDGSIGRPVLIRHSENIGYWHYIHSYVRGHWHREEETSPMLMAKCCHDMDLLYWWTNSRFASIYSQGDLTFYNCILKLFELDAALEIW</sequence>
<proteinExistence type="predicted"/>
<dbReference type="Gene3D" id="3.30.360.10">
    <property type="entry name" value="Dihydrodipicolinate Reductase, domain 2"/>
    <property type="match status" value="1"/>
</dbReference>
<dbReference type="SUPFAM" id="SSF51735">
    <property type="entry name" value="NAD(P)-binding Rossmann-fold domains"/>
    <property type="match status" value="1"/>
</dbReference>
<dbReference type="Gene3D" id="3.40.50.720">
    <property type="entry name" value="NAD(P)-binding Rossmann-like Domain"/>
    <property type="match status" value="1"/>
</dbReference>
<reference evidence="2" key="1">
    <citation type="journal article" date="2021" name="PeerJ">
        <title>Extensive microbial diversity within the chicken gut microbiome revealed by metagenomics and culture.</title>
        <authorList>
            <person name="Gilroy R."/>
            <person name="Ravi A."/>
            <person name="Getino M."/>
            <person name="Pursley I."/>
            <person name="Horton D.L."/>
            <person name="Alikhan N.F."/>
            <person name="Baker D."/>
            <person name="Gharbi K."/>
            <person name="Hall N."/>
            <person name="Watson M."/>
            <person name="Adriaenssens E.M."/>
            <person name="Foster-Nyarko E."/>
            <person name="Jarju S."/>
            <person name="Secka A."/>
            <person name="Antonio M."/>
            <person name="Oren A."/>
            <person name="Chaudhuri R.R."/>
            <person name="La Ragione R."/>
            <person name="Hildebrand F."/>
            <person name="Pallen M.J."/>
        </authorList>
    </citation>
    <scope>NUCLEOTIDE SEQUENCE</scope>
    <source>
        <strain evidence="2">14324</strain>
    </source>
</reference>
<protein>
    <recommendedName>
        <fullName evidence="1">GFO/IDH/MocA-like oxidoreductase domain-containing protein</fullName>
    </recommendedName>
</protein>
<reference evidence="2" key="2">
    <citation type="submission" date="2021-04" db="EMBL/GenBank/DDBJ databases">
        <authorList>
            <person name="Gilroy R."/>
        </authorList>
    </citation>
    <scope>NUCLEOTIDE SEQUENCE</scope>
    <source>
        <strain evidence="2">14324</strain>
    </source>
</reference>
<dbReference type="AlphaFoldDB" id="A0A9D2ISJ8"/>
<feature type="domain" description="GFO/IDH/MocA-like oxidoreductase" evidence="1">
    <location>
        <begin position="82"/>
        <end position="157"/>
    </location>
</feature>
<dbReference type="Pfam" id="PF22725">
    <property type="entry name" value="GFO_IDH_MocA_C3"/>
    <property type="match status" value="1"/>
</dbReference>
<evidence type="ECO:0000313" key="2">
    <source>
        <dbReference type="EMBL" id="HIZ21240.1"/>
    </source>
</evidence>
<dbReference type="Proteomes" id="UP000824041">
    <property type="component" value="Unassembled WGS sequence"/>
</dbReference>
<dbReference type="EMBL" id="DXBU01000004">
    <property type="protein sequence ID" value="HIZ21240.1"/>
    <property type="molecule type" value="Genomic_DNA"/>
</dbReference>
<evidence type="ECO:0000259" key="1">
    <source>
        <dbReference type="Pfam" id="PF22725"/>
    </source>
</evidence>
<dbReference type="PANTHER" id="PTHR43377">
    <property type="entry name" value="BILIVERDIN REDUCTASE A"/>
    <property type="match status" value="1"/>
</dbReference>
<organism evidence="2 3">
    <name type="scientific">Candidatus Blautia faecigallinarum</name>
    <dbReference type="NCBI Taxonomy" id="2838488"/>
    <lineage>
        <taxon>Bacteria</taxon>
        <taxon>Bacillati</taxon>
        <taxon>Bacillota</taxon>
        <taxon>Clostridia</taxon>
        <taxon>Lachnospirales</taxon>
        <taxon>Lachnospiraceae</taxon>
        <taxon>Blautia</taxon>
    </lineage>
</organism>